<accession>A0A1F6WHD4</accession>
<dbReference type="GO" id="GO:0016301">
    <property type="term" value="F:kinase activity"/>
    <property type="evidence" value="ECO:0007669"/>
    <property type="project" value="UniProtKB-KW"/>
</dbReference>
<proteinExistence type="predicted"/>
<keyword evidence="2" id="KW-0418">Kinase</keyword>
<dbReference type="InterPro" id="IPR002173">
    <property type="entry name" value="Carboh/pur_kinase_PfkB_CS"/>
</dbReference>
<dbReference type="SUPFAM" id="SSF53613">
    <property type="entry name" value="Ribokinase-like"/>
    <property type="match status" value="1"/>
</dbReference>
<keyword evidence="1" id="KW-0808">Transferase</keyword>
<dbReference type="PROSITE" id="PS00584">
    <property type="entry name" value="PFKB_KINASES_2"/>
    <property type="match status" value="1"/>
</dbReference>
<evidence type="ECO:0000256" key="1">
    <source>
        <dbReference type="ARBA" id="ARBA00022679"/>
    </source>
</evidence>
<dbReference type="Pfam" id="PF00294">
    <property type="entry name" value="PfkB"/>
    <property type="match status" value="1"/>
</dbReference>
<protein>
    <recommendedName>
        <fullName evidence="3">Carbohydrate kinase PfkB domain-containing protein</fullName>
    </recommendedName>
</protein>
<name>A0A1F6WHD4_9BACT</name>
<dbReference type="Gene3D" id="3.40.1190.20">
    <property type="match status" value="1"/>
</dbReference>
<gene>
    <name evidence="4" type="ORF">A3B93_01755</name>
</gene>
<evidence type="ECO:0000256" key="2">
    <source>
        <dbReference type="ARBA" id="ARBA00022777"/>
    </source>
</evidence>
<reference evidence="4 5" key="1">
    <citation type="journal article" date="2016" name="Nat. Commun.">
        <title>Thousands of microbial genomes shed light on interconnected biogeochemical processes in an aquifer system.</title>
        <authorList>
            <person name="Anantharaman K."/>
            <person name="Brown C.T."/>
            <person name="Hug L.A."/>
            <person name="Sharon I."/>
            <person name="Castelle C.J."/>
            <person name="Probst A.J."/>
            <person name="Thomas B.C."/>
            <person name="Singh A."/>
            <person name="Wilkins M.J."/>
            <person name="Karaoz U."/>
            <person name="Brodie E.L."/>
            <person name="Williams K.H."/>
            <person name="Hubbard S.S."/>
            <person name="Banfield J.F."/>
        </authorList>
    </citation>
    <scope>NUCLEOTIDE SEQUENCE [LARGE SCALE GENOMIC DNA]</scope>
</reference>
<dbReference type="AlphaFoldDB" id="A0A1F6WHD4"/>
<dbReference type="InterPro" id="IPR011611">
    <property type="entry name" value="PfkB_dom"/>
</dbReference>
<dbReference type="GO" id="GO:0005829">
    <property type="term" value="C:cytosol"/>
    <property type="evidence" value="ECO:0007669"/>
    <property type="project" value="TreeGrafter"/>
</dbReference>
<feature type="domain" description="Carbohydrate kinase PfkB" evidence="3">
    <location>
        <begin position="35"/>
        <end position="282"/>
    </location>
</feature>
<organism evidence="4 5">
    <name type="scientific">Candidatus Nomurabacteria bacterium RIFCSPHIGHO2_02_FULL_42_24</name>
    <dbReference type="NCBI Taxonomy" id="1801757"/>
    <lineage>
        <taxon>Bacteria</taxon>
        <taxon>Candidatus Nomuraibacteriota</taxon>
    </lineage>
</organism>
<dbReference type="EMBL" id="MFUH01000038">
    <property type="protein sequence ID" value="OGI81186.1"/>
    <property type="molecule type" value="Genomic_DNA"/>
</dbReference>
<evidence type="ECO:0000313" key="5">
    <source>
        <dbReference type="Proteomes" id="UP000179880"/>
    </source>
</evidence>
<evidence type="ECO:0000259" key="3">
    <source>
        <dbReference type="Pfam" id="PF00294"/>
    </source>
</evidence>
<sequence>MKILAVGSIAFDTIKTPFVSGKNVLGGSLTYFSLAASHFAKIYPVGVVGRDFKPKHFKLYRKHNINSQGLTRAAGKTFSWSGQYDYDFNNRKTVYTHLNVFANFDPVLPTAYKSIPYLFLGNMDPQLQLNICRQTANPRLIVADTMNYWIERKRKELLRTLRLIDILIINDAETRQLAKEHNLYKAARKIVSLMKPTRRGGSPTLIIKRGEYGLLMFTRKNWFSLPAFILEDVFDPTGAGDAFAGGFVGFLSRQKHLNEKSFRKATMYGTIMASFCVEQLGPKKLITLKRRQIQERFKKFKKLFALI</sequence>
<comment type="caution">
    <text evidence="4">The sequence shown here is derived from an EMBL/GenBank/DDBJ whole genome shotgun (WGS) entry which is preliminary data.</text>
</comment>
<dbReference type="PANTHER" id="PTHR10584">
    <property type="entry name" value="SUGAR KINASE"/>
    <property type="match status" value="1"/>
</dbReference>
<evidence type="ECO:0000313" key="4">
    <source>
        <dbReference type="EMBL" id="OGI81186.1"/>
    </source>
</evidence>
<dbReference type="Proteomes" id="UP000179880">
    <property type="component" value="Unassembled WGS sequence"/>
</dbReference>
<dbReference type="PANTHER" id="PTHR10584:SF166">
    <property type="entry name" value="RIBOKINASE"/>
    <property type="match status" value="1"/>
</dbReference>
<dbReference type="InterPro" id="IPR029056">
    <property type="entry name" value="Ribokinase-like"/>
</dbReference>